<comment type="pathway">
    <text evidence="11">Amino-acid biosynthesis; L-arginine biosynthesis; N(2)-acetyl-L-ornithine from L-glutamate: step 1/4.</text>
</comment>
<comment type="caution">
    <text evidence="13">The sequence shown here is derived from an EMBL/GenBank/DDBJ whole genome shotgun (WGS) entry which is preliminary data.</text>
</comment>
<dbReference type="GO" id="GO:0006526">
    <property type="term" value="P:L-arginine biosynthetic process"/>
    <property type="evidence" value="ECO:0007669"/>
    <property type="project" value="UniProtKB-UniRule"/>
</dbReference>
<feature type="compositionally biased region" description="Basic residues" evidence="12">
    <location>
        <begin position="1"/>
        <end position="28"/>
    </location>
</feature>
<keyword evidence="14" id="KW-1185">Reference proteome</keyword>
<keyword evidence="5 11" id="KW-0055">Arginine biosynthesis</keyword>
<evidence type="ECO:0000256" key="1">
    <source>
        <dbReference type="ARBA" id="ARBA00004496"/>
    </source>
</evidence>
<comment type="pathway">
    <text evidence="11">Amino-acid biosynthesis; L-arginine biosynthesis; L-ornithine and N-acetyl-L-glutamate from L-glutamate and N(2)-acetyl-L-ornithine (cyclic): step 1/1.</text>
</comment>
<comment type="catalytic activity">
    <reaction evidence="11">
        <text>L-glutamate + acetyl-CoA = N-acetyl-L-glutamate + CoA + H(+)</text>
        <dbReference type="Rhea" id="RHEA:24292"/>
        <dbReference type="ChEBI" id="CHEBI:15378"/>
        <dbReference type="ChEBI" id="CHEBI:29985"/>
        <dbReference type="ChEBI" id="CHEBI:44337"/>
        <dbReference type="ChEBI" id="CHEBI:57287"/>
        <dbReference type="ChEBI" id="CHEBI:57288"/>
        <dbReference type="EC" id="2.3.1.1"/>
    </reaction>
</comment>
<organism evidence="13 14">
    <name type="scientific">Parvibaculum sedimenti</name>
    <dbReference type="NCBI Taxonomy" id="2608632"/>
    <lineage>
        <taxon>Bacteria</taxon>
        <taxon>Pseudomonadati</taxon>
        <taxon>Pseudomonadota</taxon>
        <taxon>Alphaproteobacteria</taxon>
        <taxon>Hyphomicrobiales</taxon>
        <taxon>Parvibaculaceae</taxon>
        <taxon>Parvibaculum</taxon>
    </lineage>
</organism>
<protein>
    <recommendedName>
        <fullName evidence="11">Arginine biosynthesis bifunctional protein ArgJ</fullName>
    </recommendedName>
    <domain>
        <recommendedName>
            <fullName evidence="11">Glutamate N-acetyltransferase</fullName>
            <ecNumber evidence="11">2.3.1.35</ecNumber>
        </recommendedName>
        <alternativeName>
            <fullName evidence="11">Ornithine acetyltransferase</fullName>
            <shortName evidence="11">OATase</shortName>
        </alternativeName>
        <alternativeName>
            <fullName evidence="11">Ornithine transacetylase</fullName>
        </alternativeName>
    </domain>
    <domain>
        <recommendedName>
            <fullName evidence="11">Amino-acid acetyltransferase</fullName>
            <ecNumber evidence="11">2.3.1.1</ecNumber>
        </recommendedName>
        <alternativeName>
            <fullName evidence="11">N-acetylglutamate synthase</fullName>
            <shortName evidence="11">AGSase</shortName>
        </alternativeName>
    </domain>
    <component>
        <recommendedName>
            <fullName evidence="11">Arginine biosynthesis bifunctional protein ArgJ alpha chain</fullName>
        </recommendedName>
    </component>
    <component>
        <recommendedName>
            <fullName evidence="11">Arginine biosynthesis bifunctional protein ArgJ beta chain</fullName>
        </recommendedName>
    </component>
</protein>
<dbReference type="Gene3D" id="3.60.70.12">
    <property type="entry name" value="L-amino peptidase D-ALA esterase/amidase"/>
    <property type="match status" value="1"/>
</dbReference>
<keyword evidence="7 11" id="KW-0808">Transferase</keyword>
<evidence type="ECO:0000313" key="13">
    <source>
        <dbReference type="EMBL" id="KAB7738699.1"/>
    </source>
</evidence>
<dbReference type="NCBIfam" id="TIGR00120">
    <property type="entry name" value="ArgJ"/>
    <property type="match status" value="1"/>
</dbReference>
<dbReference type="NCBIfam" id="NF003802">
    <property type="entry name" value="PRK05388.1"/>
    <property type="match status" value="1"/>
</dbReference>
<dbReference type="UniPathway" id="UPA00068">
    <property type="reaction ID" value="UER00106"/>
</dbReference>
<sequence length="481" mass="49517">MAKAPKKTLKAKPAAKAKVVRKPAKKAVAKAAPKAKATKAPARKPAAKKVAVKKVAVKKAAPKKAVAKKTAHKVSPLAPKSYAKLPPLAGVSLGTAAAGIKYKGRDDVLVISLPEGTAAAGVFTTSKTASAPVEWCRAGIAKGGKGRVVVVNSGNSNAFTGKAGVATVEATVMEAAAAVGCDEDEVYVASTGVIGQALNPSPLLSGIHMALNAAGPDQWDKAARAIMTTDTYPKLSTRKARIGDATVTINGIGKGSGMIAPDLATMLVFIVTDAAIAPAALQSLLAEGSDRSFNAITVDSDTSTSDTVLLFATGTAKGARPVKRAGDPALAEFRKALDELLLDLAHQVVKDGEGASKFIRIDVSGAENEKAARRIGLAIANSPLVKTAIAGEDANWGRVVMAVGKSGEAADRDRLSIRMGGVDVAKNGVAVPGYDETPVARHMKGQDIDIEVDVGVGKGRATVWTCDLTYEYIRINADYRS</sequence>
<comment type="similarity">
    <text evidence="2 11">Belongs to the ArgJ family.</text>
</comment>
<evidence type="ECO:0000256" key="10">
    <source>
        <dbReference type="ARBA" id="ARBA00023315"/>
    </source>
</evidence>
<evidence type="ECO:0000313" key="14">
    <source>
        <dbReference type="Proteomes" id="UP000468901"/>
    </source>
</evidence>
<proteinExistence type="inferred from homology"/>
<evidence type="ECO:0000256" key="5">
    <source>
        <dbReference type="ARBA" id="ARBA00022571"/>
    </source>
</evidence>
<feature type="compositionally biased region" description="Basic residues" evidence="12">
    <location>
        <begin position="41"/>
        <end position="51"/>
    </location>
</feature>
<feature type="binding site" evidence="11">
    <location>
        <position position="265"/>
    </location>
    <ligand>
        <name>substrate</name>
    </ligand>
</feature>
<keyword evidence="6 11" id="KW-0028">Amino-acid biosynthesis</keyword>
<comment type="subunit">
    <text evidence="3 11">Heterotetramer of two alpha and two beta chains.</text>
</comment>
<feature type="binding site" evidence="11">
    <location>
        <position position="228"/>
    </location>
    <ligand>
        <name>substrate</name>
    </ligand>
</feature>
<dbReference type="FunFam" id="3.60.70.12:FF:000001">
    <property type="entry name" value="Arginine biosynthesis bifunctional protein ArgJ, chloroplastic"/>
    <property type="match status" value="1"/>
</dbReference>
<dbReference type="EC" id="2.3.1.1" evidence="11"/>
<feature type="region of interest" description="Disordered" evidence="12">
    <location>
        <begin position="1"/>
        <end position="51"/>
    </location>
</feature>
<keyword evidence="8 11" id="KW-0068">Autocatalytic cleavage</keyword>
<feature type="chain" id="PRO_5027195952" description="Arginine biosynthesis bifunctional protein ArgJ beta chain" evidence="11">
    <location>
        <begin position="265"/>
        <end position="481"/>
    </location>
</feature>
<feature type="binding site" evidence="11">
    <location>
        <position position="254"/>
    </location>
    <ligand>
        <name>substrate</name>
    </ligand>
</feature>
<accession>A0A6N6VEP1</accession>
<dbReference type="HAMAP" id="MF_01106">
    <property type="entry name" value="ArgJ"/>
    <property type="match status" value="1"/>
</dbReference>
<feature type="site" description="Cleavage; by autolysis" evidence="11">
    <location>
        <begin position="264"/>
        <end position="265"/>
    </location>
</feature>
<comment type="catalytic activity">
    <reaction evidence="11">
        <text>N(2)-acetyl-L-ornithine + L-glutamate = N-acetyl-L-glutamate + L-ornithine</text>
        <dbReference type="Rhea" id="RHEA:15349"/>
        <dbReference type="ChEBI" id="CHEBI:29985"/>
        <dbReference type="ChEBI" id="CHEBI:44337"/>
        <dbReference type="ChEBI" id="CHEBI:46911"/>
        <dbReference type="ChEBI" id="CHEBI:57805"/>
        <dbReference type="EC" id="2.3.1.35"/>
    </reaction>
</comment>
<evidence type="ECO:0000256" key="4">
    <source>
        <dbReference type="ARBA" id="ARBA00022490"/>
    </source>
</evidence>
<dbReference type="FunFam" id="3.10.20.340:FF:000003">
    <property type="entry name" value="Arginine biosynthesis bifunctional protein ArgJ"/>
    <property type="match status" value="1"/>
</dbReference>
<dbReference type="InterPro" id="IPR042195">
    <property type="entry name" value="ArgJ_beta_C"/>
</dbReference>
<comment type="function">
    <text evidence="11">Catalyzes two activities which are involved in the cyclic version of arginine biosynthesis: the synthesis of N-acetylglutamate from glutamate and acetyl-CoA as the acetyl donor, and of ornithine by transacetylation between N(2)-acetylornithine and glutamate.</text>
</comment>
<feature type="chain" id="PRO_5027195953" description="Arginine biosynthesis bifunctional protein ArgJ alpha chain" evidence="11">
    <location>
        <begin position="1"/>
        <end position="264"/>
    </location>
</feature>
<dbReference type="EC" id="2.3.1.35" evidence="11"/>
<dbReference type="GO" id="GO:0004358">
    <property type="term" value="F:L-glutamate N-acetyltransferase activity, acting on acetyl-L-ornithine as donor"/>
    <property type="evidence" value="ECO:0007669"/>
    <property type="project" value="UniProtKB-UniRule"/>
</dbReference>
<feature type="binding site" evidence="11">
    <location>
        <position position="476"/>
    </location>
    <ligand>
        <name>substrate</name>
    </ligand>
</feature>
<feature type="active site" description="Nucleophile" evidence="11">
    <location>
        <position position="265"/>
    </location>
</feature>
<feature type="binding site" evidence="11">
    <location>
        <position position="481"/>
    </location>
    <ligand>
        <name>substrate</name>
    </ligand>
</feature>
<feature type="site" description="Involved in the stabilization of negative charge on the oxyanion by the formation of the oxyanion hole" evidence="11">
    <location>
        <position position="192"/>
    </location>
</feature>
<dbReference type="Gene3D" id="3.10.20.340">
    <property type="entry name" value="ArgJ beta chain, C-terminal domain"/>
    <property type="match status" value="1"/>
</dbReference>
<dbReference type="PANTHER" id="PTHR23100:SF0">
    <property type="entry name" value="ARGININE BIOSYNTHESIS BIFUNCTIONAL PROTEIN ARGJ, MITOCHONDRIAL"/>
    <property type="match status" value="1"/>
</dbReference>
<reference evidence="13 14" key="1">
    <citation type="submission" date="2019-09" db="EMBL/GenBank/DDBJ databases">
        <title>Parvibaculum sedimenti sp. nov., isolated from sediment.</title>
        <authorList>
            <person name="Wang Y."/>
        </authorList>
    </citation>
    <scope>NUCLEOTIDE SEQUENCE [LARGE SCALE GENOMIC DNA]</scope>
    <source>
        <strain evidence="13 14">HXT-9</strain>
    </source>
</reference>
<evidence type="ECO:0000256" key="9">
    <source>
        <dbReference type="ARBA" id="ARBA00023268"/>
    </source>
</evidence>
<keyword evidence="10 11" id="KW-0012">Acyltransferase</keyword>
<evidence type="ECO:0000256" key="6">
    <source>
        <dbReference type="ARBA" id="ARBA00022605"/>
    </source>
</evidence>
<dbReference type="Proteomes" id="UP000468901">
    <property type="component" value="Unassembled WGS sequence"/>
</dbReference>
<dbReference type="GO" id="GO:0004042">
    <property type="term" value="F:L-glutamate N-acetyltransferase activity"/>
    <property type="evidence" value="ECO:0007669"/>
    <property type="project" value="UniProtKB-UniRule"/>
</dbReference>
<dbReference type="SUPFAM" id="SSF56266">
    <property type="entry name" value="DmpA/ArgJ-like"/>
    <property type="match status" value="1"/>
</dbReference>
<dbReference type="EMBL" id="WESC01000017">
    <property type="protein sequence ID" value="KAB7738699.1"/>
    <property type="molecule type" value="Genomic_DNA"/>
</dbReference>
<keyword evidence="9 11" id="KW-0511">Multifunctional enzyme</keyword>
<dbReference type="InterPro" id="IPR016117">
    <property type="entry name" value="ArgJ-like_dom_sf"/>
</dbReference>
<dbReference type="GO" id="GO:0006592">
    <property type="term" value="P:ornithine biosynthetic process"/>
    <property type="evidence" value="ECO:0007669"/>
    <property type="project" value="TreeGrafter"/>
</dbReference>
<dbReference type="Pfam" id="PF01960">
    <property type="entry name" value="ArgJ"/>
    <property type="match status" value="1"/>
</dbReference>
<dbReference type="AlphaFoldDB" id="A0A6N6VEP1"/>
<evidence type="ECO:0000256" key="3">
    <source>
        <dbReference type="ARBA" id="ARBA00011475"/>
    </source>
</evidence>
<gene>
    <name evidence="11 13" type="primary">argJ</name>
    <name evidence="13" type="ORF">F2P47_15670</name>
</gene>
<feature type="binding site" evidence="11">
    <location>
        <position position="353"/>
    </location>
    <ligand>
        <name>substrate</name>
    </ligand>
</feature>
<dbReference type="PANTHER" id="PTHR23100">
    <property type="entry name" value="ARGININE BIOSYNTHESIS BIFUNCTIONAL PROTEIN ARGJ"/>
    <property type="match status" value="1"/>
</dbReference>
<dbReference type="InterPro" id="IPR002813">
    <property type="entry name" value="Arg_biosynth_ArgJ"/>
</dbReference>
<feature type="site" description="Involved in the stabilization of negative charge on the oxyanion by the formation of the oxyanion hole" evidence="11">
    <location>
        <position position="191"/>
    </location>
</feature>
<evidence type="ECO:0000256" key="12">
    <source>
        <dbReference type="SAM" id="MobiDB-lite"/>
    </source>
</evidence>
<evidence type="ECO:0000256" key="8">
    <source>
        <dbReference type="ARBA" id="ARBA00022813"/>
    </source>
</evidence>
<dbReference type="GO" id="GO:0005737">
    <property type="term" value="C:cytoplasm"/>
    <property type="evidence" value="ECO:0007669"/>
    <property type="project" value="UniProtKB-SubCell"/>
</dbReference>
<keyword evidence="4 11" id="KW-0963">Cytoplasm</keyword>
<dbReference type="RefSeq" id="WP_152217324.1">
    <property type="nucleotide sequence ID" value="NZ_JBAQYD010000296.1"/>
</dbReference>
<comment type="subcellular location">
    <subcellularLocation>
        <location evidence="1 11">Cytoplasm</location>
    </subcellularLocation>
</comment>
<dbReference type="CDD" id="cd02152">
    <property type="entry name" value="OAT"/>
    <property type="match status" value="1"/>
</dbReference>
<name>A0A6N6VEP1_9HYPH</name>
<evidence type="ECO:0000256" key="2">
    <source>
        <dbReference type="ARBA" id="ARBA00006774"/>
    </source>
</evidence>
<feature type="compositionally biased region" description="Low complexity" evidence="12">
    <location>
        <begin position="29"/>
        <end position="40"/>
    </location>
</feature>
<evidence type="ECO:0000256" key="11">
    <source>
        <dbReference type="HAMAP-Rule" id="MF_01106"/>
    </source>
</evidence>
<evidence type="ECO:0000256" key="7">
    <source>
        <dbReference type="ARBA" id="ARBA00022679"/>
    </source>
</evidence>